<sequence>MTATLIAPVGAPDQLEDAWQRQAVLADHLDTAPATALDETQKALIVAKWSQDRAATLDLINKARGAAETIPRLEHKLAQLDYLTGRTSILPARH</sequence>
<name>A0ABV5UPI6_9MICC</name>
<protein>
    <submittedName>
        <fullName evidence="1">Uncharacterized protein</fullName>
    </submittedName>
</protein>
<keyword evidence="2" id="KW-1185">Reference proteome</keyword>
<evidence type="ECO:0000313" key="1">
    <source>
        <dbReference type="EMBL" id="MFB9714018.1"/>
    </source>
</evidence>
<dbReference type="EMBL" id="JBHMBH010000019">
    <property type="protein sequence ID" value="MFB9714018.1"/>
    <property type="molecule type" value="Genomic_DNA"/>
</dbReference>
<proteinExistence type="predicted"/>
<evidence type="ECO:0000313" key="2">
    <source>
        <dbReference type="Proteomes" id="UP001589536"/>
    </source>
</evidence>
<gene>
    <name evidence="1" type="ORF">ACFFPI_07590</name>
</gene>
<accession>A0ABV5UPI6</accession>
<organism evidence="1 2">
    <name type="scientific">Arthrobacter methylotrophus</name>
    <dbReference type="NCBI Taxonomy" id="121291"/>
    <lineage>
        <taxon>Bacteria</taxon>
        <taxon>Bacillati</taxon>
        <taxon>Actinomycetota</taxon>
        <taxon>Actinomycetes</taxon>
        <taxon>Micrococcales</taxon>
        <taxon>Micrococcaceae</taxon>
        <taxon>Arthrobacter</taxon>
    </lineage>
</organism>
<reference evidence="1 2" key="1">
    <citation type="submission" date="2024-09" db="EMBL/GenBank/DDBJ databases">
        <authorList>
            <person name="Sun Q."/>
            <person name="Mori K."/>
        </authorList>
    </citation>
    <scope>NUCLEOTIDE SEQUENCE [LARGE SCALE GENOMIC DNA]</scope>
    <source>
        <strain evidence="1 2">JCM 13519</strain>
    </source>
</reference>
<comment type="caution">
    <text evidence="1">The sequence shown here is derived from an EMBL/GenBank/DDBJ whole genome shotgun (WGS) entry which is preliminary data.</text>
</comment>
<dbReference type="RefSeq" id="WP_345042787.1">
    <property type="nucleotide sequence ID" value="NZ_BAABED010000001.1"/>
</dbReference>
<dbReference type="Proteomes" id="UP001589536">
    <property type="component" value="Unassembled WGS sequence"/>
</dbReference>